<dbReference type="PANTHER" id="PTHR47861">
    <property type="entry name" value="FKBP-TYPE PEPTIDYL-PROLYL CIS-TRANS ISOMERASE SLYD"/>
    <property type="match status" value="1"/>
</dbReference>
<evidence type="ECO:0000256" key="3">
    <source>
        <dbReference type="ARBA" id="ARBA00006577"/>
    </source>
</evidence>
<evidence type="ECO:0000256" key="2">
    <source>
        <dbReference type="ARBA" id="ARBA00004496"/>
    </source>
</evidence>
<evidence type="ECO:0000256" key="8">
    <source>
        <dbReference type="ARBA" id="ARBA00023235"/>
    </source>
</evidence>
<keyword evidence="5" id="KW-0963">Cytoplasm</keyword>
<dbReference type="SUPFAM" id="SSF54534">
    <property type="entry name" value="FKBP-like"/>
    <property type="match status" value="1"/>
</dbReference>
<evidence type="ECO:0000256" key="1">
    <source>
        <dbReference type="ARBA" id="ARBA00000971"/>
    </source>
</evidence>
<evidence type="ECO:0000256" key="7">
    <source>
        <dbReference type="ARBA" id="ARBA00023186"/>
    </source>
</evidence>
<dbReference type="EMBL" id="CAADFT010000052">
    <property type="protein sequence ID" value="VFK45636.1"/>
    <property type="molecule type" value="Genomic_DNA"/>
</dbReference>
<evidence type="ECO:0000313" key="9">
    <source>
        <dbReference type="EMBL" id="VFK45636.1"/>
    </source>
</evidence>
<reference evidence="9" key="1">
    <citation type="submission" date="2019-02" db="EMBL/GenBank/DDBJ databases">
        <authorList>
            <person name="Gruber-Vodicka R. H."/>
            <person name="Seah K. B. B."/>
        </authorList>
    </citation>
    <scope>NUCLEOTIDE SEQUENCE</scope>
    <source>
        <strain evidence="9">BECK_BZ125</strain>
    </source>
</reference>
<dbReference type="GO" id="GO:0005737">
    <property type="term" value="C:cytoplasm"/>
    <property type="evidence" value="ECO:0007669"/>
    <property type="project" value="UniProtKB-SubCell"/>
</dbReference>
<evidence type="ECO:0000256" key="5">
    <source>
        <dbReference type="ARBA" id="ARBA00022490"/>
    </source>
</evidence>
<sequence>MVSNQVVGPNKVVYLTYEIKDTKDNILERTDVPVRYVHGGKNRLFAKIESSLEGCKAGDTVYVTLNPNEGFGEYDSTLIFTDDIENVPPEYRKIGAEAIFENNRGEQLTMVVNRIEDGKLTLDGNHPFAGKTVIFRVTISSIRDAEETEIEHGVSQDYMSNQLLH</sequence>
<dbReference type="PANTHER" id="PTHR47861:SF3">
    <property type="entry name" value="FKBP-TYPE PEPTIDYL-PROLYL CIS-TRANS ISOMERASE SLYD"/>
    <property type="match status" value="1"/>
</dbReference>
<comment type="subcellular location">
    <subcellularLocation>
        <location evidence="2">Cytoplasm</location>
    </subcellularLocation>
</comment>
<evidence type="ECO:0000256" key="6">
    <source>
        <dbReference type="ARBA" id="ARBA00023110"/>
    </source>
</evidence>
<dbReference type="EC" id="5.2.1.8" evidence="4"/>
<keyword evidence="7" id="KW-0143">Chaperone</keyword>
<comment type="similarity">
    <text evidence="3">Belongs to the FKBP-type PPIase family.</text>
</comment>
<gene>
    <name evidence="9" type="ORF">BECKTC1821E_GA0114239_10528</name>
</gene>
<dbReference type="InterPro" id="IPR046357">
    <property type="entry name" value="PPIase_dom_sf"/>
</dbReference>
<keyword evidence="8 9" id="KW-0413">Isomerase</keyword>
<name>A0A450YVS3_9GAMM</name>
<dbReference type="AlphaFoldDB" id="A0A450YVS3"/>
<dbReference type="Gene3D" id="3.10.50.40">
    <property type="match status" value="1"/>
</dbReference>
<protein>
    <recommendedName>
        <fullName evidence="4">peptidylprolyl isomerase</fullName>
        <ecNumber evidence="4">5.2.1.8</ecNumber>
    </recommendedName>
</protein>
<proteinExistence type="inferred from homology"/>
<accession>A0A450YVS3</accession>
<comment type="catalytic activity">
    <reaction evidence="1">
        <text>[protein]-peptidylproline (omega=180) = [protein]-peptidylproline (omega=0)</text>
        <dbReference type="Rhea" id="RHEA:16237"/>
        <dbReference type="Rhea" id="RHEA-COMP:10747"/>
        <dbReference type="Rhea" id="RHEA-COMP:10748"/>
        <dbReference type="ChEBI" id="CHEBI:83833"/>
        <dbReference type="ChEBI" id="CHEBI:83834"/>
        <dbReference type="EC" id="5.2.1.8"/>
    </reaction>
</comment>
<organism evidence="9">
    <name type="scientific">Candidatus Kentrum sp. TC</name>
    <dbReference type="NCBI Taxonomy" id="2126339"/>
    <lineage>
        <taxon>Bacteria</taxon>
        <taxon>Pseudomonadati</taxon>
        <taxon>Pseudomonadota</taxon>
        <taxon>Gammaproteobacteria</taxon>
        <taxon>Candidatus Kentrum</taxon>
    </lineage>
</organism>
<dbReference type="GO" id="GO:0003755">
    <property type="term" value="F:peptidyl-prolyl cis-trans isomerase activity"/>
    <property type="evidence" value="ECO:0007669"/>
    <property type="project" value="UniProtKB-KW"/>
</dbReference>
<keyword evidence="6" id="KW-0697">Rotamase</keyword>
<evidence type="ECO:0000256" key="4">
    <source>
        <dbReference type="ARBA" id="ARBA00013194"/>
    </source>
</evidence>